<evidence type="ECO:0000313" key="3">
    <source>
        <dbReference type="Proteomes" id="UP000053961"/>
    </source>
</evidence>
<dbReference type="EMBL" id="LGFT01000017">
    <property type="protein sequence ID" value="KUK44711.1"/>
    <property type="molecule type" value="Genomic_DNA"/>
</dbReference>
<reference evidence="2" key="1">
    <citation type="journal article" date="2015" name="MBio">
        <title>Genome-resolved metagenomic analysis reveals roles for candidate phyla and other microbial community members in biogeochemical transformations in oil reservoirs.</title>
        <authorList>
            <person name="Hu P."/>
            <person name="Tom L."/>
            <person name="Singh A."/>
            <person name="Thomas B.C."/>
            <person name="Baker B.J."/>
            <person name="Piceno Y.M."/>
            <person name="Andersen G.L."/>
            <person name="Banfield J.F."/>
        </authorList>
    </citation>
    <scope>NUCLEOTIDE SEQUENCE [LARGE SCALE GENOMIC DNA]</scope>
    <source>
        <strain evidence="2">56_747</strain>
    </source>
</reference>
<gene>
    <name evidence="1" type="ORF">XD72_0885</name>
    <name evidence="2" type="ORF">XE07_1483</name>
</gene>
<evidence type="ECO:0000313" key="2">
    <source>
        <dbReference type="EMBL" id="KUK95956.1"/>
    </source>
</evidence>
<dbReference type="PATRIC" id="fig|301375.6.peg.626"/>
<organism evidence="1 4">
    <name type="scientific">Methanothrix harundinacea</name>
    <dbReference type="NCBI Taxonomy" id="301375"/>
    <lineage>
        <taxon>Archaea</taxon>
        <taxon>Methanobacteriati</taxon>
        <taxon>Methanobacteriota</taxon>
        <taxon>Stenosarchaea group</taxon>
        <taxon>Methanomicrobia</taxon>
        <taxon>Methanotrichales</taxon>
        <taxon>Methanotrichaceae</taxon>
        <taxon>Methanothrix</taxon>
    </lineage>
</organism>
<reference evidence="3 4" key="2">
    <citation type="journal article" date="2015" name="MBio">
        <title>Genome-Resolved Metagenomic Analysis Reveals Roles for Candidate Phyla and Other Microbial Community Members in Biogeochemical Transformations in Oil Reservoirs.</title>
        <authorList>
            <person name="Hu P."/>
            <person name="Tom L."/>
            <person name="Singh A."/>
            <person name="Thomas B.C."/>
            <person name="Baker B.J."/>
            <person name="Piceno Y.M."/>
            <person name="Andersen G.L."/>
            <person name="Banfield J.F."/>
        </authorList>
    </citation>
    <scope>NUCLEOTIDE SEQUENCE [LARGE SCALE GENOMIC DNA]</scope>
    <source>
        <strain evidence="1">57_489</strain>
    </source>
</reference>
<dbReference type="AlphaFoldDB" id="A0A117LFR9"/>
<comment type="caution">
    <text evidence="1">The sequence shown here is derived from an EMBL/GenBank/DDBJ whole genome shotgun (WGS) entry which is preliminary data.</text>
</comment>
<dbReference type="EMBL" id="LGHB01000023">
    <property type="protein sequence ID" value="KUK95956.1"/>
    <property type="molecule type" value="Genomic_DNA"/>
</dbReference>
<evidence type="ECO:0000313" key="4">
    <source>
        <dbReference type="Proteomes" id="UP000057043"/>
    </source>
</evidence>
<protein>
    <submittedName>
        <fullName evidence="1">Uncharacterized protein</fullName>
    </submittedName>
</protein>
<proteinExistence type="predicted"/>
<evidence type="ECO:0000313" key="1">
    <source>
        <dbReference type="EMBL" id="KUK44711.1"/>
    </source>
</evidence>
<dbReference type="Proteomes" id="UP000057043">
    <property type="component" value="Unassembled WGS sequence"/>
</dbReference>
<name>A0A117LFR9_9EURY</name>
<accession>A0A117LFR9</accession>
<sequence length="205" mass="22648">MIDDVHTRPRISRGNIGACRTEEPETVDCEGRAAESLRAILSQERFIRGKADRIGELLLIGVVRAGPDGMVCDKFDREDRLPFRIDPPSGDMKGVSWHLTLTYGGPLGDALGSRARWSNSGEAAAECIIDAAGLAEALASGRLIFFFRETADWLESEVRPRGLATQDRIKEGAGIARDLARYLERWHERLQDPGQMTGEDANLRS</sequence>
<dbReference type="Proteomes" id="UP000053961">
    <property type="component" value="Unassembled WGS sequence"/>
</dbReference>